<proteinExistence type="predicted"/>
<keyword evidence="1" id="KW-1133">Transmembrane helix</keyword>
<dbReference type="Proteomes" id="UP000248646">
    <property type="component" value="Unassembled WGS sequence"/>
</dbReference>
<name>A0A2W7MKR6_9BACI</name>
<evidence type="ECO:0008006" key="4">
    <source>
        <dbReference type="Google" id="ProtNLM"/>
    </source>
</evidence>
<keyword evidence="3" id="KW-1185">Reference proteome</keyword>
<accession>A0A2W7MKR6</accession>
<comment type="caution">
    <text evidence="2">The sequence shown here is derived from an EMBL/GenBank/DDBJ whole genome shotgun (WGS) entry which is preliminary data.</text>
</comment>
<keyword evidence="1" id="KW-0812">Transmembrane</keyword>
<dbReference type="AlphaFoldDB" id="A0A2W7MKR6"/>
<reference evidence="2 3" key="1">
    <citation type="submission" date="2018-06" db="EMBL/GenBank/DDBJ databases">
        <title>Genomic Encyclopedia of Type Strains, Phase IV (KMG-IV): sequencing the most valuable type-strain genomes for metagenomic binning, comparative biology and taxonomic classification.</title>
        <authorList>
            <person name="Goeker M."/>
        </authorList>
    </citation>
    <scope>NUCLEOTIDE SEQUENCE [LARGE SCALE GENOMIC DNA]</scope>
    <source>
        <strain evidence="2 3">DSM 5</strain>
    </source>
</reference>
<dbReference type="EMBL" id="QKZI01000001">
    <property type="protein sequence ID" value="PZX07747.1"/>
    <property type="molecule type" value="Genomic_DNA"/>
</dbReference>
<evidence type="ECO:0000256" key="1">
    <source>
        <dbReference type="SAM" id="Phobius"/>
    </source>
</evidence>
<evidence type="ECO:0000313" key="2">
    <source>
        <dbReference type="EMBL" id="PZX07747.1"/>
    </source>
</evidence>
<evidence type="ECO:0000313" key="3">
    <source>
        <dbReference type="Proteomes" id="UP000248646"/>
    </source>
</evidence>
<protein>
    <recommendedName>
        <fullName evidence="4">EamA family transporter</fullName>
    </recommendedName>
</protein>
<organism evidence="2 3">
    <name type="scientific">Psychrobacillus insolitus</name>
    <dbReference type="NCBI Taxonomy" id="1461"/>
    <lineage>
        <taxon>Bacteria</taxon>
        <taxon>Bacillati</taxon>
        <taxon>Bacillota</taxon>
        <taxon>Bacilli</taxon>
        <taxon>Bacillales</taxon>
        <taxon>Bacillaceae</taxon>
        <taxon>Psychrobacillus</taxon>
    </lineage>
</organism>
<gene>
    <name evidence="2" type="ORF">C7437_101869</name>
</gene>
<feature type="transmembrane region" description="Helical" evidence="1">
    <location>
        <begin position="7"/>
        <end position="26"/>
    </location>
</feature>
<sequence length="33" mass="3913">MKRPNIILYIFLLVTGILWGVIYWYFVAPNANL</sequence>
<keyword evidence="1" id="KW-0472">Membrane</keyword>